<reference evidence="6 7" key="1">
    <citation type="submission" date="2020-05" db="EMBL/GenBank/DDBJ databases">
        <title>Sulfurimonas marisnigri, sp. nov., and Sulfurimonas baltica, sp. nov., manganese oxide reducing chemolithoautotrophs of the class Epsilonproteobacteria isolated from the pelagic redoxclines of the Black and Baltic Seas and emended description of the genus Sulfurimonas.</title>
        <authorList>
            <person name="Henkel J.V."/>
            <person name="Laudan C."/>
            <person name="Werner J."/>
            <person name="Neu T."/>
            <person name="Plewe S."/>
            <person name="Sproer C."/>
            <person name="Bunk B."/>
            <person name="Schulz-Vogt H.N."/>
        </authorList>
    </citation>
    <scope>NUCLEOTIDE SEQUENCE [LARGE SCALE GENOMIC DNA]</scope>
    <source>
        <strain evidence="6 7">SoZ1</strain>
    </source>
</reference>
<protein>
    <submittedName>
        <fullName evidence="6">Endonuclease III domain-containing protein</fullName>
    </submittedName>
</protein>
<keyword evidence="6" id="KW-0540">Nuclease</keyword>
<name>A0A7S7RQT5_9BACT</name>
<dbReference type="Gene3D" id="1.10.340.30">
    <property type="entry name" value="Hypothetical protein, domain 2"/>
    <property type="match status" value="1"/>
</dbReference>
<gene>
    <name evidence="6" type="ORF">HUE87_01220</name>
</gene>
<evidence type="ECO:0000256" key="3">
    <source>
        <dbReference type="ARBA" id="ARBA00023004"/>
    </source>
</evidence>
<dbReference type="PIRSF" id="PIRSF001435">
    <property type="entry name" value="Nth"/>
    <property type="match status" value="1"/>
</dbReference>
<dbReference type="GO" id="GO:0046872">
    <property type="term" value="F:metal ion binding"/>
    <property type="evidence" value="ECO:0007669"/>
    <property type="project" value="UniProtKB-KW"/>
</dbReference>
<evidence type="ECO:0000256" key="1">
    <source>
        <dbReference type="ARBA" id="ARBA00022485"/>
    </source>
</evidence>
<dbReference type="PANTHER" id="PTHR10359">
    <property type="entry name" value="A/G-SPECIFIC ADENINE GLYCOSYLASE/ENDONUCLEASE III"/>
    <property type="match status" value="1"/>
</dbReference>
<dbReference type="GO" id="GO:0004519">
    <property type="term" value="F:endonuclease activity"/>
    <property type="evidence" value="ECO:0007669"/>
    <property type="project" value="UniProtKB-KW"/>
</dbReference>
<dbReference type="SUPFAM" id="SSF48150">
    <property type="entry name" value="DNA-glycosylase"/>
    <property type="match status" value="1"/>
</dbReference>
<dbReference type="InterPro" id="IPR011257">
    <property type="entry name" value="DNA_glycosylase"/>
</dbReference>
<evidence type="ECO:0000313" key="6">
    <source>
        <dbReference type="EMBL" id="QOY54898.1"/>
    </source>
</evidence>
<keyword evidence="7" id="KW-1185">Reference proteome</keyword>
<evidence type="ECO:0000256" key="4">
    <source>
        <dbReference type="ARBA" id="ARBA00023014"/>
    </source>
</evidence>
<keyword evidence="3" id="KW-0408">Iron</keyword>
<dbReference type="AlphaFoldDB" id="A0A7S7RQT5"/>
<dbReference type="Proteomes" id="UP000593836">
    <property type="component" value="Chromosome"/>
</dbReference>
<evidence type="ECO:0000313" key="7">
    <source>
        <dbReference type="Proteomes" id="UP000593836"/>
    </source>
</evidence>
<dbReference type="Pfam" id="PF00730">
    <property type="entry name" value="HhH-GPD"/>
    <property type="match status" value="1"/>
</dbReference>
<dbReference type="GO" id="GO:0051539">
    <property type="term" value="F:4 iron, 4 sulfur cluster binding"/>
    <property type="evidence" value="ECO:0007669"/>
    <property type="project" value="UniProtKB-KW"/>
</dbReference>
<keyword evidence="6" id="KW-0255">Endonuclease</keyword>
<evidence type="ECO:0000256" key="2">
    <source>
        <dbReference type="ARBA" id="ARBA00022723"/>
    </source>
</evidence>
<keyword evidence="4" id="KW-0411">Iron-sulfur</keyword>
<proteinExistence type="predicted"/>
<dbReference type="CDD" id="cd00056">
    <property type="entry name" value="ENDO3c"/>
    <property type="match status" value="1"/>
</dbReference>
<dbReference type="SMART" id="SM00478">
    <property type="entry name" value="ENDO3c"/>
    <property type="match status" value="1"/>
</dbReference>
<keyword evidence="6" id="KW-0378">Hydrolase</keyword>
<sequence length="243" mass="28334">MRRQRVNKIYEIYKTLYGTYGPQGWWPFINYNGVNESKNGNVDGYHIEDYSFPRNSDEVFEVCLGSILTQNTTFTSVVKSLHNLKDKNALTPEAIKNMDIDELKEAIKPSGYFNQKARYILEYISFFEGLNGVTPTRDELLHVVGIGEETADSILLYGYNTAEFKVDAYTKRMLIELGLIDEKLKYKDIKKLMQDSLKECINDEKKLVIVYQEFHALIVNHSKEFYSKQPYAQGCFLKEKYYE</sequence>
<keyword evidence="2" id="KW-0479">Metal-binding</keyword>
<dbReference type="InterPro" id="IPR003265">
    <property type="entry name" value="HhH-GPD_domain"/>
</dbReference>
<dbReference type="EMBL" id="CP054493">
    <property type="protein sequence ID" value="QOY54898.1"/>
    <property type="molecule type" value="Genomic_DNA"/>
</dbReference>
<dbReference type="KEGG" id="smas:HUE87_01220"/>
<dbReference type="Gene3D" id="1.10.1670.10">
    <property type="entry name" value="Helix-hairpin-Helix base-excision DNA repair enzymes (C-terminal)"/>
    <property type="match status" value="1"/>
</dbReference>
<dbReference type="InterPro" id="IPR023170">
    <property type="entry name" value="HhH_base_excis_C"/>
</dbReference>
<accession>A0A7S7RQT5</accession>
<evidence type="ECO:0000259" key="5">
    <source>
        <dbReference type="SMART" id="SM00478"/>
    </source>
</evidence>
<dbReference type="PANTHER" id="PTHR10359:SF19">
    <property type="entry name" value="DNA REPAIR GLYCOSYLASE MJ1434-RELATED"/>
    <property type="match status" value="1"/>
</dbReference>
<organism evidence="6 7">
    <name type="scientific">Candidatus Sulfurimonas marisnigri</name>
    <dbReference type="NCBI Taxonomy" id="2740405"/>
    <lineage>
        <taxon>Bacteria</taxon>
        <taxon>Pseudomonadati</taxon>
        <taxon>Campylobacterota</taxon>
        <taxon>Epsilonproteobacteria</taxon>
        <taxon>Campylobacterales</taxon>
        <taxon>Sulfurimonadaceae</taxon>
        <taxon>Sulfurimonas</taxon>
    </lineage>
</organism>
<feature type="domain" description="HhH-GPD" evidence="5">
    <location>
        <begin position="68"/>
        <end position="224"/>
    </location>
</feature>
<dbReference type="GO" id="GO:0006284">
    <property type="term" value="P:base-excision repair"/>
    <property type="evidence" value="ECO:0007669"/>
    <property type="project" value="InterPro"/>
</dbReference>
<keyword evidence="1" id="KW-0004">4Fe-4S</keyword>